<comment type="subcellular location">
    <subcellularLocation>
        <location evidence="1">Mitochondrion</location>
    </subcellularLocation>
</comment>
<dbReference type="InterPro" id="IPR050134">
    <property type="entry name" value="NAD-dep_sirtuin_deacylases"/>
</dbReference>
<comment type="caution">
    <text evidence="7">Lacks conserved residue(s) required for the propagation of feature annotation.</text>
</comment>
<dbReference type="Pfam" id="PF02146">
    <property type="entry name" value="SIR2"/>
    <property type="match status" value="1"/>
</dbReference>
<evidence type="ECO:0000313" key="10">
    <source>
        <dbReference type="EMBL" id="KAA1134724.1"/>
    </source>
</evidence>
<dbReference type="AlphaFoldDB" id="A0A5B0SE55"/>
<evidence type="ECO:0000256" key="4">
    <source>
        <dbReference type="ARBA" id="ARBA00022723"/>
    </source>
</evidence>
<evidence type="ECO:0000256" key="2">
    <source>
        <dbReference type="ARBA" id="ARBA00006924"/>
    </source>
</evidence>
<dbReference type="PROSITE" id="PS50305">
    <property type="entry name" value="SIRTUIN"/>
    <property type="match status" value="1"/>
</dbReference>
<dbReference type="Proteomes" id="UP000325313">
    <property type="component" value="Unassembled WGS sequence"/>
</dbReference>
<keyword evidence="4" id="KW-0479">Metal-binding</keyword>
<evidence type="ECO:0000256" key="6">
    <source>
        <dbReference type="ARBA" id="ARBA00023027"/>
    </source>
</evidence>
<dbReference type="SUPFAM" id="SSF52467">
    <property type="entry name" value="DHS-like NAD/FAD-binding domain"/>
    <property type="match status" value="1"/>
</dbReference>
<dbReference type="InterPro" id="IPR003000">
    <property type="entry name" value="Sirtuin"/>
</dbReference>
<keyword evidence="3" id="KW-0808">Transferase</keyword>
<dbReference type="InterPro" id="IPR029035">
    <property type="entry name" value="DHS-like_NAD/FAD-binding_dom"/>
</dbReference>
<feature type="compositionally biased region" description="Basic and acidic residues" evidence="8">
    <location>
        <begin position="251"/>
        <end position="262"/>
    </location>
</feature>
<reference evidence="10 11" key="1">
    <citation type="submission" date="2019-05" db="EMBL/GenBank/DDBJ databases">
        <title>Emergence of the Ug99 lineage of the wheat stem rust pathogen through somatic hybridization.</title>
        <authorList>
            <person name="Li F."/>
            <person name="Upadhyaya N.M."/>
            <person name="Sperschneider J."/>
            <person name="Matny O."/>
            <person name="Nguyen-Phuc H."/>
            <person name="Mago R."/>
            <person name="Raley C."/>
            <person name="Miller M.E."/>
            <person name="Silverstein K.A.T."/>
            <person name="Henningsen E."/>
            <person name="Hirsch C.D."/>
            <person name="Visser B."/>
            <person name="Pretorius Z.A."/>
            <person name="Steffenson B.J."/>
            <person name="Schwessinger B."/>
            <person name="Dodds P.N."/>
            <person name="Figueroa M."/>
        </authorList>
    </citation>
    <scope>NUCLEOTIDE SEQUENCE [LARGE SCALE GENOMIC DNA]</scope>
    <source>
        <strain evidence="10 11">Ug99</strain>
    </source>
</reference>
<dbReference type="GO" id="GO:0005739">
    <property type="term" value="C:mitochondrion"/>
    <property type="evidence" value="ECO:0007669"/>
    <property type="project" value="UniProtKB-SubCell"/>
</dbReference>
<evidence type="ECO:0000256" key="3">
    <source>
        <dbReference type="ARBA" id="ARBA00022679"/>
    </source>
</evidence>
<name>A0A5B0SE55_PUCGR</name>
<evidence type="ECO:0000256" key="7">
    <source>
        <dbReference type="PROSITE-ProRule" id="PRU00236"/>
    </source>
</evidence>
<evidence type="ECO:0000256" key="8">
    <source>
        <dbReference type="SAM" id="MobiDB-lite"/>
    </source>
</evidence>
<feature type="compositionally biased region" description="Polar residues" evidence="8">
    <location>
        <begin position="296"/>
        <end position="309"/>
    </location>
</feature>
<feature type="region of interest" description="Disordered" evidence="8">
    <location>
        <begin position="217"/>
        <end position="315"/>
    </location>
</feature>
<accession>A0A5B0SE55</accession>
<dbReference type="GO" id="GO:0070403">
    <property type="term" value="F:NAD+ binding"/>
    <property type="evidence" value="ECO:0007669"/>
    <property type="project" value="InterPro"/>
</dbReference>
<evidence type="ECO:0000259" key="9">
    <source>
        <dbReference type="PROSITE" id="PS50305"/>
    </source>
</evidence>
<comment type="similarity">
    <text evidence="2">Belongs to the sirtuin family. Class I subfamily.</text>
</comment>
<dbReference type="EMBL" id="VDEP01000046">
    <property type="protein sequence ID" value="KAA1134724.1"/>
    <property type="molecule type" value="Genomic_DNA"/>
</dbReference>
<evidence type="ECO:0000256" key="5">
    <source>
        <dbReference type="ARBA" id="ARBA00022833"/>
    </source>
</evidence>
<gene>
    <name evidence="10" type="primary">HST2_1</name>
    <name evidence="10" type="ORF">PGTUg99_010523</name>
</gene>
<dbReference type="PANTHER" id="PTHR11085">
    <property type="entry name" value="NAD-DEPENDENT PROTEIN DEACYLASE SIRTUIN-5, MITOCHONDRIAL-RELATED"/>
    <property type="match status" value="1"/>
</dbReference>
<keyword evidence="5" id="KW-0862">Zinc</keyword>
<protein>
    <submittedName>
        <fullName evidence="10">Sir2 histone deacetylase Hst2</fullName>
    </submittedName>
</protein>
<sequence>MRFKRQDLKIRRRVFDGLDGKRLANLDDVATLIKSGRVENIIIMVGHIDSLILNPTCVVVLIDKFLFFLVTRLEQGSRRALVSLIFVHQRLGSMQTFFGEQLPKKFFGSLTDFQEADLLIVLGTSLQVQPFASLISTVPINCPRLLINLEKVGDIGHRGGGADQGGFDFEGIQRGGKEFIRDVLVLGTTDDGVEELCDLLGWKDQLLDLYDPSRKIQTHGKSLSSTNQKDEPEIEADGGKDQMEGEVLDPEDIKGQAHRDTRSPVLDATSSSSSQANPTSPERRGSQKLPAKLPTQVDTAQPQANPQENQKPEDHVDQLAATVTHLSLSENL</sequence>
<dbReference type="InterPro" id="IPR026590">
    <property type="entry name" value="Ssirtuin_cat_dom"/>
</dbReference>
<keyword evidence="6" id="KW-0520">NAD</keyword>
<comment type="caution">
    <text evidence="10">The sequence shown here is derived from an EMBL/GenBank/DDBJ whole genome shotgun (WGS) entry which is preliminary data.</text>
</comment>
<feature type="domain" description="Deacetylase sirtuin-type" evidence="9">
    <location>
        <begin position="1"/>
        <end position="203"/>
    </location>
</feature>
<proteinExistence type="inferred from homology"/>
<dbReference type="GO" id="GO:0017136">
    <property type="term" value="F:histone deacetylase activity, NAD-dependent"/>
    <property type="evidence" value="ECO:0007669"/>
    <property type="project" value="TreeGrafter"/>
</dbReference>
<dbReference type="GO" id="GO:0046872">
    <property type="term" value="F:metal ion binding"/>
    <property type="evidence" value="ECO:0007669"/>
    <property type="project" value="UniProtKB-KW"/>
</dbReference>
<dbReference type="Gene3D" id="3.40.50.1220">
    <property type="entry name" value="TPP-binding domain"/>
    <property type="match status" value="1"/>
</dbReference>
<evidence type="ECO:0000313" key="11">
    <source>
        <dbReference type="Proteomes" id="UP000325313"/>
    </source>
</evidence>
<dbReference type="PANTHER" id="PTHR11085:SF6">
    <property type="entry name" value="NAD-DEPENDENT PROTEIN DEACETYLASE SIRTUIN-2"/>
    <property type="match status" value="1"/>
</dbReference>
<evidence type="ECO:0000256" key="1">
    <source>
        <dbReference type="ARBA" id="ARBA00004173"/>
    </source>
</evidence>
<organism evidence="10 11">
    <name type="scientific">Puccinia graminis f. sp. tritici</name>
    <dbReference type="NCBI Taxonomy" id="56615"/>
    <lineage>
        <taxon>Eukaryota</taxon>
        <taxon>Fungi</taxon>
        <taxon>Dikarya</taxon>
        <taxon>Basidiomycota</taxon>
        <taxon>Pucciniomycotina</taxon>
        <taxon>Pucciniomycetes</taxon>
        <taxon>Pucciniales</taxon>
        <taxon>Pucciniaceae</taxon>
        <taxon>Puccinia</taxon>
    </lineage>
</organism>
<dbReference type="GO" id="GO:0005634">
    <property type="term" value="C:nucleus"/>
    <property type="evidence" value="ECO:0007669"/>
    <property type="project" value="TreeGrafter"/>
</dbReference>